<feature type="region of interest" description="Disordered" evidence="1">
    <location>
        <begin position="1025"/>
        <end position="1082"/>
    </location>
</feature>
<organism evidence="2 3">
    <name type="scientific">Caenimonas koreensis DSM 17982</name>
    <dbReference type="NCBI Taxonomy" id="1121255"/>
    <lineage>
        <taxon>Bacteria</taxon>
        <taxon>Pseudomonadati</taxon>
        <taxon>Pseudomonadota</taxon>
        <taxon>Betaproteobacteria</taxon>
        <taxon>Burkholderiales</taxon>
        <taxon>Comamonadaceae</taxon>
        <taxon>Caenimonas</taxon>
    </lineage>
</organism>
<gene>
    <name evidence="2" type="ORF">GHT07_11270</name>
</gene>
<reference evidence="2 3" key="1">
    <citation type="submission" date="2019-11" db="EMBL/GenBank/DDBJ databases">
        <title>Caenimonas koreensis gen. nov., sp. nov., isolated from activated sludge.</title>
        <authorList>
            <person name="Seung H.R."/>
        </authorList>
    </citation>
    <scope>NUCLEOTIDE SEQUENCE [LARGE SCALE GENOMIC DNA]</scope>
    <source>
        <strain evidence="2 3">EMB320</strain>
    </source>
</reference>
<proteinExistence type="predicted"/>
<comment type="caution">
    <text evidence="2">The sequence shown here is derived from an EMBL/GenBank/DDBJ whole genome shotgun (WGS) entry which is preliminary data.</text>
</comment>
<sequence length="1082" mass="108639">MTMTSMKSRLAPETLTRLALEPRIVFDAAVAASLSDPESHHINRATEMAAPLAASPSTVHVKEDNALIFSGATGISISLADIGWGGFEEYPDSRVSVSVAHGSLSAPGVDAASALFFMGTEASLNAALATLQYRPAPDYNGSDKLTAVFSFPSASAQVEFASVPIAIAPVPDIVPDTFTTPAGTPITFNVYAANPNKPDNFEDPGHKVTSVTQLSKPDAGVLNWNIHGNGDGAMTFTPKPGFTGTVTFTYTVTSGGVTETTTVTIDVLPPPNQVPTQTLPATLSAVEDTALAIGGISVADPDSTNVSTTVSVLHGTLSTTGGGAIVVGNGTDTLTLSGTTVQVNAVLASLSYIGVADYNGADLLTVKTSDGLSSVTNTLAFNVAPVVDIVGDALSTSLNTPITANLIGGANGASADNFEGAPVITSVTQGAHGSVAIGIGGNVTYTPGNNFSGTDSFTYTVTSGGVTETAAVTVNVSPASSIPGNNAPVTIATLEDVPFSFSGANQISISDPDKNLASVQLSVVHGTIAVTPVGSAAVVAGANGSVTLTLGGSQADINASLAGLTYVPFADYNGADTLGILSKDATNETAVSSVAITVAPVADIVADQLATSQNTAITANLVTGTHGASADNFEGEPAITSVTQGAHGSVAVGVGGNVTYLPGVDYIGNDTFTYTVSSGGVTETATVTVTISPGTSAPGNGAPATIATTEDLPFSFSGANQISVTDADNNVTSVQLGVAHGTLAVTPVGSATIFAGANGSVTLTLSGNQADINASLASLKYVPSADFNGSDTLTIVSKDATSAAAVSNVAIAVAPVADIVCDQLTTNEGIAVTANLIIGTSGASADNFEGAPVITSVTQGAHGSVVIGAGGNVTYTPNANFTGIDRFRYTVTSGGVTESTTVTVDVKPNPPLPVFSEITHKDAGRPRAAEVTTQPHALFVHYAVHGKPVPFDPALFVQHAVRDSQEQSILLAREVSQASTAPMREALFDSFSLSAPRTEFVSPAQQALQVAQRAAASPAADAQAAPAADASARGDASGAAGSFSSQLRRAGEALRTSAGRNEAGAKRASPAVRHRPPIEARG</sequence>
<protein>
    <submittedName>
        <fullName evidence="2">Tandem-95 repeat protein</fullName>
    </submittedName>
</protein>
<dbReference type="Gene3D" id="2.60.40.2810">
    <property type="match status" value="1"/>
</dbReference>
<feature type="compositionally biased region" description="Low complexity" evidence="1">
    <location>
        <begin position="1025"/>
        <end position="1046"/>
    </location>
</feature>
<dbReference type="EMBL" id="WJBU01000010">
    <property type="protein sequence ID" value="MRD47861.1"/>
    <property type="molecule type" value="Genomic_DNA"/>
</dbReference>
<dbReference type="RefSeq" id="WP_153585186.1">
    <property type="nucleotide sequence ID" value="NZ_WJBU01000010.1"/>
</dbReference>
<dbReference type="OrthoDB" id="4648428at2"/>
<dbReference type="NCBIfam" id="NF012211">
    <property type="entry name" value="tand_rpt_95"/>
    <property type="match status" value="4"/>
</dbReference>
<evidence type="ECO:0000256" key="1">
    <source>
        <dbReference type="SAM" id="MobiDB-lite"/>
    </source>
</evidence>
<dbReference type="AlphaFoldDB" id="A0A844BBH6"/>
<dbReference type="Pfam" id="PF17963">
    <property type="entry name" value="Big_9"/>
    <property type="match status" value="4"/>
</dbReference>
<name>A0A844BBH6_9BURK</name>
<dbReference type="Proteomes" id="UP000487350">
    <property type="component" value="Unassembled WGS sequence"/>
</dbReference>
<accession>A0A844BBH6</accession>
<evidence type="ECO:0000313" key="2">
    <source>
        <dbReference type="EMBL" id="MRD47861.1"/>
    </source>
</evidence>
<dbReference type="Gene3D" id="2.60.40.3440">
    <property type="match status" value="3"/>
</dbReference>
<keyword evidence="3" id="KW-1185">Reference proteome</keyword>
<evidence type="ECO:0000313" key="3">
    <source>
        <dbReference type="Proteomes" id="UP000487350"/>
    </source>
</evidence>